<name>A0A4R5MLF4_9SPHI</name>
<dbReference type="RefSeq" id="WP_133262240.1">
    <property type="nucleotide sequence ID" value="NZ_SJCY01000004.1"/>
</dbReference>
<keyword evidence="2" id="KW-1185">Reference proteome</keyword>
<protein>
    <submittedName>
        <fullName evidence="1">Uncharacterized protein</fullName>
    </submittedName>
</protein>
<dbReference type="EMBL" id="SJCY01000004">
    <property type="protein sequence ID" value="TDG36511.1"/>
    <property type="molecule type" value="Genomic_DNA"/>
</dbReference>
<gene>
    <name evidence="1" type="ORF">EZJ43_08320</name>
</gene>
<proteinExistence type="predicted"/>
<comment type="caution">
    <text evidence="1">The sequence shown here is derived from an EMBL/GenBank/DDBJ whole genome shotgun (WGS) entry which is preliminary data.</text>
</comment>
<accession>A0A4R5MLF4</accession>
<dbReference type="AlphaFoldDB" id="A0A4R5MLF4"/>
<sequence>MSGIENHPVLDHIVNTLKNAIADSKVESLSPTEYTVKDGNDEIHLKQETNKDENAVTILITDKRRIIYSEDLLEVLQDMHKDAKISKALKTDLEATTIIINELNIETELVFQAIKDLLDQVSNSYEFIQTVETKITKIGAGFKFGKHIFRININNEPNEITIEPRFTASFDAGIQKTITADIVKVEQAVNKMFKAG</sequence>
<organism evidence="1 2">
    <name type="scientific">Pedobacter changchengzhani</name>
    <dbReference type="NCBI Taxonomy" id="2529274"/>
    <lineage>
        <taxon>Bacteria</taxon>
        <taxon>Pseudomonadati</taxon>
        <taxon>Bacteroidota</taxon>
        <taxon>Sphingobacteriia</taxon>
        <taxon>Sphingobacteriales</taxon>
        <taxon>Sphingobacteriaceae</taxon>
        <taxon>Pedobacter</taxon>
    </lineage>
</organism>
<reference evidence="1 2" key="1">
    <citation type="submission" date="2019-02" db="EMBL/GenBank/DDBJ databases">
        <title>Pedobacter sp. nov., a novel speices isolated from soil of pinguins habitat in Antarcitica.</title>
        <authorList>
            <person name="He R.-H."/>
        </authorList>
    </citation>
    <scope>NUCLEOTIDE SEQUENCE [LARGE SCALE GENOMIC DNA]</scope>
    <source>
        <strain evidence="1 2">E01020</strain>
    </source>
</reference>
<dbReference type="Proteomes" id="UP000295668">
    <property type="component" value="Unassembled WGS sequence"/>
</dbReference>
<evidence type="ECO:0000313" key="1">
    <source>
        <dbReference type="EMBL" id="TDG36511.1"/>
    </source>
</evidence>
<dbReference type="OrthoDB" id="756080at2"/>
<evidence type="ECO:0000313" key="2">
    <source>
        <dbReference type="Proteomes" id="UP000295668"/>
    </source>
</evidence>